<proteinExistence type="predicted"/>
<sequence>MSPPGPRSATGLRPALAGTHAACGPYHHAMDLARSVFGDRFVAYCINSAEGQLDSVILSERQKQAIYNLELLARQELLGDAHSHNALIRSNALQYIEAAQTSLPNALREICGGEVAREAGGDPLEDALLHVASDVYPATLFPPRATEDPSPSIFLLVSGAAVFMNRSQKQIPRLILQDRALGKLFPEAPPADDYDGQGFDVSSMIYWSTGVGSTLQLCNVASSLLEGVLRRTEYGVTPSEYFDSTRKALKDIRNLADKKRVATPALVGLSNVILSDESPIPLKGGVIRPFRDGDNHVFMDSTGVKSVLEVNFYIQILKIEPVASGESLAGSDSPWDSLQKELGRSQTELRRRIDLERLAILLTCDEVPRAPIAVATSIVNPVATGHSVSFSIHHSLPDQQLPVGIEAAMAGRLMEWSATLAGNPANLDMGMRRILSAVSERFDPLDSFVDAVICWENMFGTSQGEVSFRVAASISHLLEPSDSEKRKKLFKEVRDLYGIRSKLVHGATEPSVADAQRHRERAVEIGIDAFKELCTRPDLLALDSSGRGILLLIGA</sequence>
<gene>
    <name evidence="1" type="ORF">GCM10022244_23690</name>
</gene>
<reference evidence="2" key="1">
    <citation type="journal article" date="2019" name="Int. J. Syst. Evol. Microbiol.">
        <title>The Global Catalogue of Microorganisms (GCM) 10K type strain sequencing project: providing services to taxonomists for standard genome sequencing and annotation.</title>
        <authorList>
            <consortium name="The Broad Institute Genomics Platform"/>
            <consortium name="The Broad Institute Genome Sequencing Center for Infectious Disease"/>
            <person name="Wu L."/>
            <person name="Ma J."/>
        </authorList>
    </citation>
    <scope>NUCLEOTIDE SEQUENCE [LARGE SCALE GENOMIC DNA]</scope>
    <source>
        <strain evidence="2">JCM 16956</strain>
    </source>
</reference>
<comment type="caution">
    <text evidence="1">The sequence shown here is derived from an EMBL/GenBank/DDBJ whole genome shotgun (WGS) entry which is preliminary data.</text>
</comment>
<protein>
    <recommendedName>
        <fullName evidence="3">Apea-like HEPN domain-containing protein</fullName>
    </recommendedName>
</protein>
<organism evidence="1 2">
    <name type="scientific">Streptomyces gulbargensis</name>
    <dbReference type="NCBI Taxonomy" id="364901"/>
    <lineage>
        <taxon>Bacteria</taxon>
        <taxon>Bacillati</taxon>
        <taxon>Actinomycetota</taxon>
        <taxon>Actinomycetes</taxon>
        <taxon>Kitasatosporales</taxon>
        <taxon>Streptomycetaceae</taxon>
        <taxon>Streptomyces</taxon>
    </lineage>
</organism>
<evidence type="ECO:0008006" key="3">
    <source>
        <dbReference type="Google" id="ProtNLM"/>
    </source>
</evidence>
<evidence type="ECO:0000313" key="2">
    <source>
        <dbReference type="Proteomes" id="UP001501000"/>
    </source>
</evidence>
<accession>A0ABP7M1J4</accession>
<name>A0ABP7M1J4_9ACTN</name>
<keyword evidence="2" id="KW-1185">Reference proteome</keyword>
<dbReference type="EMBL" id="BAABAJ010000006">
    <property type="protein sequence ID" value="GAA3912959.1"/>
    <property type="molecule type" value="Genomic_DNA"/>
</dbReference>
<dbReference type="Proteomes" id="UP001501000">
    <property type="component" value="Unassembled WGS sequence"/>
</dbReference>
<evidence type="ECO:0000313" key="1">
    <source>
        <dbReference type="EMBL" id="GAA3912959.1"/>
    </source>
</evidence>